<accession>A0ABS8MS41</accession>
<evidence type="ECO:0000313" key="2">
    <source>
        <dbReference type="Proteomes" id="UP001430919"/>
    </source>
</evidence>
<evidence type="ECO:0000313" key="1">
    <source>
        <dbReference type="EMBL" id="MCC9071588.1"/>
    </source>
</evidence>
<gene>
    <name evidence="1" type="ORF">LNQ49_08355</name>
</gene>
<dbReference type="RefSeq" id="WP_229988195.1">
    <property type="nucleotide sequence ID" value="NZ_JAJJMO010000001.1"/>
</dbReference>
<dbReference type="EMBL" id="JAJJMO010000001">
    <property type="protein sequence ID" value="MCC9071588.1"/>
    <property type="molecule type" value="Genomic_DNA"/>
</dbReference>
<protein>
    <submittedName>
        <fullName evidence="1">Uncharacterized protein</fullName>
    </submittedName>
</protein>
<name>A0ABS8MS41_9FLAO</name>
<proteinExistence type="predicted"/>
<organism evidence="1 2">
    <name type="scientific">Flavobacterium pisciphilum</name>
    <dbReference type="NCBI Taxonomy" id="2893755"/>
    <lineage>
        <taxon>Bacteria</taxon>
        <taxon>Pseudomonadati</taxon>
        <taxon>Bacteroidota</taxon>
        <taxon>Flavobacteriia</taxon>
        <taxon>Flavobacteriales</taxon>
        <taxon>Flavobacteriaceae</taxon>
        <taxon>Flavobacterium</taxon>
    </lineage>
</organism>
<keyword evidence="2" id="KW-1185">Reference proteome</keyword>
<comment type="caution">
    <text evidence="1">The sequence shown here is derived from an EMBL/GenBank/DDBJ whole genome shotgun (WGS) entry which is preliminary data.</text>
</comment>
<sequence length="75" mass="8351">MKGITVAQKVKLFCDQDDLGEQEIFISVDDHCGIWMNICHNGCEISLSLANWEKLIALSKIAKSKIIGSKISNTR</sequence>
<dbReference type="Proteomes" id="UP001430919">
    <property type="component" value="Unassembled WGS sequence"/>
</dbReference>
<reference evidence="1" key="1">
    <citation type="submission" date="2021-11" db="EMBL/GenBank/DDBJ databases">
        <title>Description of novel Flavobacterium species.</title>
        <authorList>
            <person name="Saticioglu I.B."/>
            <person name="Ay H."/>
            <person name="Altun S."/>
            <person name="Duman M."/>
        </authorList>
    </citation>
    <scope>NUCLEOTIDE SEQUENCE</scope>
    <source>
        <strain evidence="1">F-65</strain>
    </source>
</reference>